<dbReference type="AlphaFoldDB" id="A0A9Q0W750"/>
<reference evidence="1" key="2">
    <citation type="journal article" date="2023" name="Int. J. Mol. Sci.">
        <title>De Novo Assembly and Annotation of 11 Diverse Shrub Willow (Salix) Genomes Reveals Novel Gene Organization in Sex-Linked Regions.</title>
        <authorList>
            <person name="Hyden B."/>
            <person name="Feng K."/>
            <person name="Yates T.B."/>
            <person name="Jawdy S."/>
            <person name="Cereghino C."/>
            <person name="Smart L.B."/>
            <person name="Muchero W."/>
        </authorList>
    </citation>
    <scope>NUCLEOTIDE SEQUENCE</scope>
    <source>
        <tissue evidence="1">Shoot tip</tissue>
    </source>
</reference>
<evidence type="ECO:0000313" key="2">
    <source>
        <dbReference type="Proteomes" id="UP001151752"/>
    </source>
</evidence>
<comment type="caution">
    <text evidence="1">The sequence shown here is derived from an EMBL/GenBank/DDBJ whole genome shotgun (WGS) entry which is preliminary data.</text>
</comment>
<protein>
    <submittedName>
        <fullName evidence="1">Uncharacterized protein</fullName>
    </submittedName>
</protein>
<accession>A0A9Q0W750</accession>
<keyword evidence="2" id="KW-1185">Reference proteome</keyword>
<reference evidence="1" key="1">
    <citation type="submission" date="2022-11" db="EMBL/GenBank/DDBJ databases">
        <authorList>
            <person name="Hyden B.L."/>
            <person name="Feng K."/>
            <person name="Yates T."/>
            <person name="Jawdy S."/>
            <person name="Smart L.B."/>
            <person name="Muchero W."/>
        </authorList>
    </citation>
    <scope>NUCLEOTIDE SEQUENCE</scope>
    <source>
        <tissue evidence="1">Shoot tip</tissue>
    </source>
</reference>
<proteinExistence type="predicted"/>
<evidence type="ECO:0000313" key="1">
    <source>
        <dbReference type="EMBL" id="KAJ6761929.1"/>
    </source>
</evidence>
<dbReference type="EMBL" id="JAPFFM010000005">
    <property type="protein sequence ID" value="KAJ6761929.1"/>
    <property type="molecule type" value="Genomic_DNA"/>
</dbReference>
<dbReference type="Proteomes" id="UP001151752">
    <property type="component" value="Chromosome 19"/>
</dbReference>
<gene>
    <name evidence="1" type="ORF">OIU74_024574</name>
</gene>
<organism evidence="1 2">
    <name type="scientific">Salix koriyanagi</name>
    <dbReference type="NCBI Taxonomy" id="2511006"/>
    <lineage>
        <taxon>Eukaryota</taxon>
        <taxon>Viridiplantae</taxon>
        <taxon>Streptophyta</taxon>
        <taxon>Embryophyta</taxon>
        <taxon>Tracheophyta</taxon>
        <taxon>Spermatophyta</taxon>
        <taxon>Magnoliopsida</taxon>
        <taxon>eudicotyledons</taxon>
        <taxon>Gunneridae</taxon>
        <taxon>Pentapetalae</taxon>
        <taxon>rosids</taxon>
        <taxon>fabids</taxon>
        <taxon>Malpighiales</taxon>
        <taxon>Salicaceae</taxon>
        <taxon>Saliceae</taxon>
        <taxon>Salix</taxon>
    </lineage>
</organism>
<sequence>MTSRYQHEQPNHHIEYYPYPSAVFNDDFYPLTDEIDPVADESFVDVSTSLDTESTHQTLFDCDAHIGFHYEDPSAIASSSSRPSLRSKSYETERANIITPSSSDNLSSLVSNYQAEDQPTNVPSIIPDQYNIIGQSFYQKKRKRELSQHP</sequence>
<name>A0A9Q0W750_9ROSI</name>